<evidence type="ECO:0000313" key="4">
    <source>
        <dbReference type="Proteomes" id="UP001163046"/>
    </source>
</evidence>
<keyword evidence="1" id="KW-0175">Coiled coil</keyword>
<proteinExistence type="predicted"/>
<evidence type="ECO:0000256" key="2">
    <source>
        <dbReference type="SAM" id="MobiDB-lite"/>
    </source>
</evidence>
<feature type="region of interest" description="Disordered" evidence="2">
    <location>
        <begin position="15"/>
        <end position="47"/>
    </location>
</feature>
<dbReference type="AlphaFoldDB" id="A0A9W9YVC3"/>
<feature type="compositionally biased region" description="Acidic residues" evidence="2">
    <location>
        <begin position="37"/>
        <end position="47"/>
    </location>
</feature>
<protein>
    <submittedName>
        <fullName evidence="3">Uncharacterized protein</fullName>
    </submittedName>
</protein>
<gene>
    <name evidence="3" type="ORF">OS493_034055</name>
</gene>
<sequence length="234" mass="26594">MAELLANNLLNDIRKRRNRSADSNSDSPESKKLKDVVDDESNCEDEQNDEVMAALDSMETIGEQLSTILSRLKKLDIIESSVKNIETSLANLEARTTKLEDFEAVAKKDIEDLKNSCSFNGDQCKKSKDALKKQLDGQNERIASLQAKEKELSDKISELTSKGLYLEAYSRRENIKFFNIPEPPEGDEDTEETLRAFMETELGFRNARTAEIQRILSSVGRIRWQSTRKHDETA</sequence>
<name>A0A9W9YVC3_9CNID</name>
<dbReference type="Proteomes" id="UP001163046">
    <property type="component" value="Unassembled WGS sequence"/>
</dbReference>
<comment type="caution">
    <text evidence="3">The sequence shown here is derived from an EMBL/GenBank/DDBJ whole genome shotgun (WGS) entry which is preliminary data.</text>
</comment>
<evidence type="ECO:0000256" key="1">
    <source>
        <dbReference type="SAM" id="Coils"/>
    </source>
</evidence>
<dbReference type="OrthoDB" id="5988348at2759"/>
<feature type="coiled-coil region" evidence="1">
    <location>
        <begin position="128"/>
        <end position="162"/>
    </location>
</feature>
<evidence type="ECO:0000313" key="3">
    <source>
        <dbReference type="EMBL" id="KAJ7370126.1"/>
    </source>
</evidence>
<accession>A0A9W9YVC3</accession>
<keyword evidence="4" id="KW-1185">Reference proteome</keyword>
<organism evidence="3 4">
    <name type="scientific">Desmophyllum pertusum</name>
    <dbReference type="NCBI Taxonomy" id="174260"/>
    <lineage>
        <taxon>Eukaryota</taxon>
        <taxon>Metazoa</taxon>
        <taxon>Cnidaria</taxon>
        <taxon>Anthozoa</taxon>
        <taxon>Hexacorallia</taxon>
        <taxon>Scleractinia</taxon>
        <taxon>Caryophylliina</taxon>
        <taxon>Caryophylliidae</taxon>
        <taxon>Desmophyllum</taxon>
    </lineage>
</organism>
<dbReference type="EMBL" id="MU826872">
    <property type="protein sequence ID" value="KAJ7370126.1"/>
    <property type="molecule type" value="Genomic_DNA"/>
</dbReference>
<reference evidence="3" key="1">
    <citation type="submission" date="2023-01" db="EMBL/GenBank/DDBJ databases">
        <title>Genome assembly of the deep-sea coral Lophelia pertusa.</title>
        <authorList>
            <person name="Herrera S."/>
            <person name="Cordes E."/>
        </authorList>
    </citation>
    <scope>NUCLEOTIDE SEQUENCE</scope>
    <source>
        <strain evidence="3">USNM1676648</strain>
        <tissue evidence="3">Polyp</tissue>
    </source>
</reference>